<proteinExistence type="predicted"/>
<name>A0A194Q0F1_PAPXU</name>
<evidence type="ECO:0000313" key="2">
    <source>
        <dbReference type="Proteomes" id="UP000053268"/>
    </source>
</evidence>
<keyword evidence="2" id="KW-1185">Reference proteome</keyword>
<dbReference type="Proteomes" id="UP000053268">
    <property type="component" value="Unassembled WGS sequence"/>
</dbReference>
<dbReference type="EMBL" id="KQ459582">
    <property type="protein sequence ID" value="KPI98778.1"/>
    <property type="molecule type" value="Genomic_DNA"/>
</dbReference>
<evidence type="ECO:0000313" key="1">
    <source>
        <dbReference type="EMBL" id="KPI98778.1"/>
    </source>
</evidence>
<accession>A0A194Q0F1</accession>
<dbReference type="AlphaFoldDB" id="A0A194Q0F1"/>
<organism evidence="1 2">
    <name type="scientific">Papilio xuthus</name>
    <name type="common">Asian swallowtail butterfly</name>
    <dbReference type="NCBI Taxonomy" id="66420"/>
    <lineage>
        <taxon>Eukaryota</taxon>
        <taxon>Metazoa</taxon>
        <taxon>Ecdysozoa</taxon>
        <taxon>Arthropoda</taxon>
        <taxon>Hexapoda</taxon>
        <taxon>Insecta</taxon>
        <taxon>Pterygota</taxon>
        <taxon>Neoptera</taxon>
        <taxon>Endopterygota</taxon>
        <taxon>Lepidoptera</taxon>
        <taxon>Glossata</taxon>
        <taxon>Ditrysia</taxon>
        <taxon>Papilionoidea</taxon>
        <taxon>Papilionidae</taxon>
        <taxon>Papilioninae</taxon>
        <taxon>Papilio</taxon>
    </lineage>
</organism>
<gene>
    <name evidence="1" type="ORF">RR46_10096</name>
</gene>
<reference evidence="1 2" key="1">
    <citation type="journal article" date="2015" name="Nat. Commun.">
        <title>Outbred genome sequencing and CRISPR/Cas9 gene editing in butterflies.</title>
        <authorList>
            <person name="Li X."/>
            <person name="Fan D."/>
            <person name="Zhang W."/>
            <person name="Liu G."/>
            <person name="Zhang L."/>
            <person name="Zhao L."/>
            <person name="Fang X."/>
            <person name="Chen L."/>
            <person name="Dong Y."/>
            <person name="Chen Y."/>
            <person name="Ding Y."/>
            <person name="Zhao R."/>
            <person name="Feng M."/>
            <person name="Zhu Y."/>
            <person name="Feng Y."/>
            <person name="Jiang X."/>
            <person name="Zhu D."/>
            <person name="Xiang H."/>
            <person name="Feng X."/>
            <person name="Li S."/>
            <person name="Wang J."/>
            <person name="Zhang G."/>
            <person name="Kronforst M.R."/>
            <person name="Wang W."/>
        </authorList>
    </citation>
    <scope>NUCLEOTIDE SEQUENCE [LARGE SCALE GENOMIC DNA]</scope>
    <source>
        <strain evidence="1">Ya'a_city_454_Px</strain>
        <tissue evidence="1">Whole body</tissue>
    </source>
</reference>
<protein>
    <submittedName>
        <fullName evidence="1">Uncharacterized protein</fullName>
    </submittedName>
</protein>
<sequence length="88" mass="10591">MKQKSNKEMWNHEEKPLPHRYYHTQLVINSNNSRIQLEPKYGVGTYRILYPVKLPHGDYLTQNSIAFTKWRTRIFDKSLSMSPPERRT</sequence>